<dbReference type="CDD" id="cd06225">
    <property type="entry name" value="HAMP"/>
    <property type="match status" value="1"/>
</dbReference>
<dbReference type="PROSITE" id="PS50111">
    <property type="entry name" value="CHEMOTAXIS_TRANSDUC_2"/>
    <property type="match status" value="1"/>
</dbReference>
<dbReference type="FunFam" id="1.10.287.950:FF:000001">
    <property type="entry name" value="Methyl-accepting chemotaxis sensory transducer"/>
    <property type="match status" value="1"/>
</dbReference>
<evidence type="ECO:0000256" key="1">
    <source>
        <dbReference type="ARBA" id="ARBA00004651"/>
    </source>
</evidence>
<dbReference type="GO" id="GO:0005886">
    <property type="term" value="C:plasma membrane"/>
    <property type="evidence" value="ECO:0007669"/>
    <property type="project" value="UniProtKB-SubCell"/>
</dbReference>
<evidence type="ECO:0000256" key="4">
    <source>
        <dbReference type="ARBA" id="ARBA00022989"/>
    </source>
</evidence>
<dbReference type="KEGG" id="dgg:DGI_2743"/>
<dbReference type="Pfam" id="PF00672">
    <property type="entry name" value="HAMP"/>
    <property type="match status" value="1"/>
</dbReference>
<proteinExistence type="inferred from homology"/>
<dbReference type="EMBL" id="CP006585">
    <property type="protein sequence ID" value="AGW14474.1"/>
    <property type="molecule type" value="Genomic_DNA"/>
</dbReference>
<evidence type="ECO:0000313" key="14">
    <source>
        <dbReference type="Proteomes" id="UP000016587"/>
    </source>
</evidence>
<keyword evidence="5 10" id="KW-0472">Membrane</keyword>
<evidence type="ECO:0000256" key="2">
    <source>
        <dbReference type="ARBA" id="ARBA00022475"/>
    </source>
</evidence>
<dbReference type="SUPFAM" id="SSF58104">
    <property type="entry name" value="Methyl-accepting chemotaxis protein (MCP) signaling domain"/>
    <property type="match status" value="1"/>
</dbReference>
<dbReference type="Gene3D" id="6.10.340.10">
    <property type="match status" value="1"/>
</dbReference>
<evidence type="ECO:0000256" key="5">
    <source>
        <dbReference type="ARBA" id="ARBA00023136"/>
    </source>
</evidence>
<gene>
    <name evidence="13" type="ORF">DGI_2743</name>
</gene>
<organism evidence="13 14">
    <name type="scientific">Megalodesulfovibrio gigas (strain ATCC 19364 / DSM 1382 / NCIMB 9332 / VKM B-1759)</name>
    <name type="common">Desulfovibrio gigas</name>
    <dbReference type="NCBI Taxonomy" id="1121448"/>
    <lineage>
        <taxon>Bacteria</taxon>
        <taxon>Pseudomonadati</taxon>
        <taxon>Thermodesulfobacteriota</taxon>
        <taxon>Desulfovibrionia</taxon>
        <taxon>Desulfovibrionales</taxon>
        <taxon>Desulfovibrionaceae</taxon>
        <taxon>Megalodesulfovibrio</taxon>
    </lineage>
</organism>
<feature type="domain" description="Methyl-accepting transducer" evidence="11">
    <location>
        <begin position="403"/>
        <end position="639"/>
    </location>
</feature>
<dbReference type="eggNOG" id="COG0840">
    <property type="taxonomic scope" value="Bacteria"/>
</dbReference>
<dbReference type="InterPro" id="IPR029151">
    <property type="entry name" value="Sensor-like_sf"/>
</dbReference>
<sequence>MRLTLMQKLGGLVVILVVVLVLVIEIASVRIMTEQLEQDYAKDVERKSHFGTFYLQSIQDKCINIAKSLATDTEMVRAIAGGDAATAREMAVRTMKAMDMHVMAITDVSGRVLARGHAERTGDSIASQAIVGNALRGKATSGFEAGSASGYSMRAAAPVLQNGKVIGVVTCGFELSGNEKLVDSIKDLFLSEATIFAGDTRVATTIMRDGKRAVGTKMDNPEVLRTVLDRQQPFKANNVILGQDYATVYLPLLDAVGKPSGMFFLGMPRTSIAAAQDALRNRLFIVGVIAGVAVLGLGLGMAYSLRKPIVKSTAYAVAVAQGNLELTLDVRSRDEVGVLADSLRSMVTALKERIQEAQAMHAEAAREAERARKAMLEADEANIRAAEAARDGVLDAARRIEGVVASVSTAADELASMVEQIARGTSIQKERIQETATAMEQMNATVVEVARNASDASRLAHNATDAARQGQGVVAESSKAILGVDESAKDVGEQLSSLGKLADGIGQIITVIQDIADQTNLLALNAAIEAARAGDAGRGFAVVADEVRKLAEKTMTATREVGGSITAIQDATRKALAAMQLASGRVQSAASLAGQSGQVLQQIVEQVTESSGQAQAIAAAAQEQGAASEQIRRAIEEVNQISDESAKAMGRAADSVRNLAAQAKNLDTVVEQMKAP</sequence>
<dbReference type="GO" id="GO:0006935">
    <property type="term" value="P:chemotaxis"/>
    <property type="evidence" value="ECO:0007669"/>
    <property type="project" value="UniProtKB-ARBA"/>
</dbReference>
<dbReference type="STRING" id="1121448.DGI_2743"/>
<reference evidence="13 14" key="1">
    <citation type="journal article" date="2013" name="J. Bacteriol.">
        <title>Roles of HynAB and Ech, the only two hydrogenases found in the model sulfate reducer Desulfovibrio gigas.</title>
        <authorList>
            <person name="Morais-Silva F.O."/>
            <person name="Santos C.I."/>
            <person name="Rodrigues R."/>
            <person name="Pereira I.A."/>
            <person name="Rodrigues-Pousada C."/>
        </authorList>
    </citation>
    <scope>NUCLEOTIDE SEQUENCE [LARGE SCALE GENOMIC DNA]</scope>
    <source>
        <strain evidence="14">ATCC 19364 / DSM 1382 / NCIMB 9332 / VKM B-1759</strain>
    </source>
</reference>
<dbReference type="PANTHER" id="PTHR32089:SF112">
    <property type="entry name" value="LYSOZYME-LIKE PROTEIN-RELATED"/>
    <property type="match status" value="1"/>
</dbReference>
<dbReference type="Gene3D" id="1.10.287.950">
    <property type="entry name" value="Methyl-accepting chemotaxis protein"/>
    <property type="match status" value="1"/>
</dbReference>
<dbReference type="CDD" id="cd11386">
    <property type="entry name" value="MCP_signal"/>
    <property type="match status" value="1"/>
</dbReference>
<feature type="transmembrane region" description="Helical" evidence="10">
    <location>
        <begin position="283"/>
        <end position="305"/>
    </location>
</feature>
<dbReference type="Pfam" id="PF00015">
    <property type="entry name" value="MCPsignal"/>
    <property type="match status" value="1"/>
</dbReference>
<feature type="coiled-coil region" evidence="9">
    <location>
        <begin position="340"/>
        <end position="391"/>
    </location>
</feature>
<dbReference type="Gene3D" id="3.30.450.20">
    <property type="entry name" value="PAS domain"/>
    <property type="match status" value="1"/>
</dbReference>
<dbReference type="InterPro" id="IPR033463">
    <property type="entry name" value="sCache_3"/>
</dbReference>
<keyword evidence="9" id="KW-0175">Coiled coil</keyword>
<dbReference type="SMART" id="SM00283">
    <property type="entry name" value="MA"/>
    <property type="match status" value="1"/>
</dbReference>
<evidence type="ECO:0000256" key="6">
    <source>
        <dbReference type="ARBA" id="ARBA00023224"/>
    </source>
</evidence>
<accession>T2GE62</accession>
<dbReference type="InterPro" id="IPR003660">
    <property type="entry name" value="HAMP_dom"/>
</dbReference>
<dbReference type="AlphaFoldDB" id="T2GE62"/>
<dbReference type="OrthoDB" id="9814363at2"/>
<keyword evidence="14" id="KW-1185">Reference proteome</keyword>
<evidence type="ECO:0000313" key="13">
    <source>
        <dbReference type="EMBL" id="AGW14474.1"/>
    </source>
</evidence>
<evidence type="ECO:0000256" key="9">
    <source>
        <dbReference type="SAM" id="Coils"/>
    </source>
</evidence>
<keyword evidence="2" id="KW-1003">Cell membrane</keyword>
<dbReference type="SMART" id="SM00304">
    <property type="entry name" value="HAMP"/>
    <property type="match status" value="1"/>
</dbReference>
<protein>
    <submittedName>
        <fullName evidence="13">Putative methyl-accepting chemotaxis sensory transducer</fullName>
    </submittedName>
</protein>
<dbReference type="PANTHER" id="PTHR32089">
    <property type="entry name" value="METHYL-ACCEPTING CHEMOTAXIS PROTEIN MCPB"/>
    <property type="match status" value="1"/>
</dbReference>
<feature type="domain" description="HAMP" evidence="12">
    <location>
        <begin position="303"/>
        <end position="355"/>
    </location>
</feature>
<evidence type="ECO:0000259" key="12">
    <source>
        <dbReference type="PROSITE" id="PS50885"/>
    </source>
</evidence>
<dbReference type="SUPFAM" id="SSF103190">
    <property type="entry name" value="Sensory domain-like"/>
    <property type="match status" value="1"/>
</dbReference>
<evidence type="ECO:0000256" key="8">
    <source>
        <dbReference type="PROSITE-ProRule" id="PRU00284"/>
    </source>
</evidence>
<name>T2GE62_MEGG1</name>
<dbReference type="Pfam" id="PF17202">
    <property type="entry name" value="sCache_3_3"/>
    <property type="match status" value="1"/>
</dbReference>
<evidence type="ECO:0000259" key="11">
    <source>
        <dbReference type="PROSITE" id="PS50111"/>
    </source>
</evidence>
<dbReference type="GO" id="GO:0007165">
    <property type="term" value="P:signal transduction"/>
    <property type="evidence" value="ECO:0007669"/>
    <property type="project" value="UniProtKB-KW"/>
</dbReference>
<dbReference type="PATRIC" id="fig|1121448.10.peg.2705"/>
<evidence type="ECO:0000256" key="7">
    <source>
        <dbReference type="ARBA" id="ARBA00029447"/>
    </source>
</evidence>
<dbReference type="InterPro" id="IPR004089">
    <property type="entry name" value="MCPsignal_dom"/>
</dbReference>
<evidence type="ECO:0000256" key="3">
    <source>
        <dbReference type="ARBA" id="ARBA00022692"/>
    </source>
</evidence>
<evidence type="ECO:0000256" key="10">
    <source>
        <dbReference type="SAM" id="Phobius"/>
    </source>
</evidence>
<dbReference type="PROSITE" id="PS50885">
    <property type="entry name" value="HAMP"/>
    <property type="match status" value="1"/>
</dbReference>
<dbReference type="Proteomes" id="UP000016587">
    <property type="component" value="Chromosome"/>
</dbReference>
<keyword evidence="6 8" id="KW-0807">Transducer</keyword>
<dbReference type="RefSeq" id="WP_021761497.1">
    <property type="nucleotide sequence ID" value="NC_022444.1"/>
</dbReference>
<feature type="transmembrane region" description="Helical" evidence="10">
    <location>
        <begin position="12"/>
        <end position="32"/>
    </location>
</feature>
<comment type="similarity">
    <text evidence="7">Belongs to the methyl-accepting chemotaxis (MCP) protein family.</text>
</comment>
<keyword evidence="4 10" id="KW-1133">Transmembrane helix</keyword>
<reference evidence="14" key="2">
    <citation type="submission" date="2013-07" db="EMBL/GenBank/DDBJ databases">
        <authorList>
            <person name="Morais-Silva F.O."/>
            <person name="Rezende A.M."/>
            <person name="Pimentel C."/>
            <person name="Resende D.M."/>
            <person name="Santos C.I."/>
            <person name="Clemente C."/>
            <person name="de Oliveira L.M."/>
            <person name="da Silva S.M."/>
            <person name="Costa D.A."/>
            <person name="Varela-Raposo A."/>
            <person name="Horacio E.C.A."/>
            <person name="Matos M."/>
            <person name="Flores O."/>
            <person name="Ruiz J.C."/>
            <person name="Rodrigues-Pousada C."/>
        </authorList>
    </citation>
    <scope>NUCLEOTIDE SEQUENCE [LARGE SCALE GENOMIC DNA]</scope>
    <source>
        <strain evidence="14">ATCC 19364 / DSM 1382 / NCIMB 9332 / VKM B-1759</strain>
    </source>
</reference>
<keyword evidence="3 10" id="KW-0812">Transmembrane</keyword>
<comment type="subcellular location">
    <subcellularLocation>
        <location evidence="1">Cell membrane</location>
        <topology evidence="1">Multi-pass membrane protein</topology>
    </subcellularLocation>
</comment>
<dbReference type="HOGENOM" id="CLU_000445_107_19_7"/>